<proteinExistence type="predicted"/>
<organism evidence="1">
    <name type="scientific">uncultured Caudovirales phage</name>
    <dbReference type="NCBI Taxonomy" id="2100421"/>
    <lineage>
        <taxon>Viruses</taxon>
        <taxon>Duplodnaviria</taxon>
        <taxon>Heunggongvirae</taxon>
        <taxon>Uroviricota</taxon>
        <taxon>Caudoviricetes</taxon>
        <taxon>Peduoviridae</taxon>
        <taxon>Maltschvirus</taxon>
        <taxon>Maltschvirus maltsch</taxon>
    </lineage>
</organism>
<protein>
    <submittedName>
        <fullName evidence="1">Uncharacterized protein</fullName>
    </submittedName>
</protein>
<accession>A0A6J7WJ14</accession>
<reference evidence="1" key="1">
    <citation type="submission" date="2020-05" db="EMBL/GenBank/DDBJ databases">
        <authorList>
            <person name="Chiriac C."/>
            <person name="Salcher M."/>
            <person name="Ghai R."/>
            <person name="Kavagutti S V."/>
        </authorList>
    </citation>
    <scope>NUCLEOTIDE SEQUENCE</scope>
</reference>
<dbReference type="EMBL" id="LR798233">
    <property type="protein sequence ID" value="CAB5212835.1"/>
    <property type="molecule type" value="Genomic_DNA"/>
</dbReference>
<gene>
    <name evidence="1" type="ORF">UFOVP191_29</name>
</gene>
<evidence type="ECO:0000313" key="1">
    <source>
        <dbReference type="EMBL" id="CAB5212835.1"/>
    </source>
</evidence>
<sequence length="50" mass="5970">MTDITKCYYGCERKEQCYRWTAPKGEWQSYCDFVPDKDGKCSGFWGKDEE</sequence>
<name>A0A6J7WJ14_9CAUD</name>